<dbReference type="Gene3D" id="2.170.130.10">
    <property type="entry name" value="TonB-dependent receptor, plug domain"/>
    <property type="match status" value="1"/>
</dbReference>
<proteinExistence type="inferred from homology"/>
<name>A0A016BUS1_BACFG</name>
<dbReference type="Pfam" id="PF07715">
    <property type="entry name" value="Plug"/>
    <property type="match status" value="1"/>
</dbReference>
<dbReference type="Gene3D" id="2.40.170.20">
    <property type="entry name" value="TonB-dependent receptor, beta-barrel domain"/>
    <property type="match status" value="1"/>
</dbReference>
<comment type="similarity">
    <text evidence="7">Belongs to the TonB-dependent receptor family.</text>
</comment>
<evidence type="ECO:0000256" key="2">
    <source>
        <dbReference type="ARBA" id="ARBA00022448"/>
    </source>
</evidence>
<dbReference type="SUPFAM" id="SSF56935">
    <property type="entry name" value="Porins"/>
    <property type="match status" value="1"/>
</dbReference>
<dbReference type="NCBIfam" id="TIGR04057">
    <property type="entry name" value="SusC_RagA_signa"/>
    <property type="match status" value="1"/>
</dbReference>
<dbReference type="InterPro" id="IPR036942">
    <property type="entry name" value="Beta-barrel_TonB_sf"/>
</dbReference>
<dbReference type="GO" id="GO:0009279">
    <property type="term" value="C:cell outer membrane"/>
    <property type="evidence" value="ECO:0007669"/>
    <property type="project" value="UniProtKB-SubCell"/>
</dbReference>
<dbReference type="PATRIC" id="fig|1339280.3.peg.2356"/>
<evidence type="ECO:0000256" key="7">
    <source>
        <dbReference type="PROSITE-ProRule" id="PRU01360"/>
    </source>
</evidence>
<feature type="chain" id="PRO_5001481290" evidence="8">
    <location>
        <begin position="23"/>
        <end position="1105"/>
    </location>
</feature>
<evidence type="ECO:0000256" key="1">
    <source>
        <dbReference type="ARBA" id="ARBA00004571"/>
    </source>
</evidence>
<dbReference type="InterPro" id="IPR023996">
    <property type="entry name" value="TonB-dep_OMP_SusC/RagA"/>
</dbReference>
<reference evidence="10 11" key="1">
    <citation type="submission" date="2014-02" db="EMBL/GenBank/DDBJ databases">
        <authorList>
            <person name="Sears C."/>
            <person name="Carroll K."/>
            <person name="Sack B.R."/>
            <person name="Qadri F."/>
            <person name="Myers L.L."/>
            <person name="Chung G.-T."/>
            <person name="Escheverria P."/>
            <person name="Fraser C.M."/>
            <person name="Sadzewicz L."/>
            <person name="Shefchek K.A."/>
            <person name="Tallon L."/>
            <person name="Das S.P."/>
            <person name="Daugherty S."/>
            <person name="Mongodin E.F."/>
        </authorList>
    </citation>
    <scope>NUCLEOTIDE SEQUENCE [LARGE SCALE GENOMIC DNA]</scope>
    <source>
        <strain evidence="10 11">2-F-2 #4</strain>
    </source>
</reference>
<dbReference type="InterPro" id="IPR039426">
    <property type="entry name" value="TonB-dep_rcpt-like"/>
</dbReference>
<dbReference type="Proteomes" id="UP000022272">
    <property type="component" value="Unassembled WGS sequence"/>
</dbReference>
<dbReference type="AlphaFoldDB" id="A0A016BUS1"/>
<dbReference type="InterPro" id="IPR037066">
    <property type="entry name" value="Plug_dom_sf"/>
</dbReference>
<dbReference type="SUPFAM" id="SSF49464">
    <property type="entry name" value="Carboxypeptidase regulatory domain-like"/>
    <property type="match status" value="1"/>
</dbReference>
<evidence type="ECO:0000256" key="6">
    <source>
        <dbReference type="ARBA" id="ARBA00023237"/>
    </source>
</evidence>
<dbReference type="Gene3D" id="2.60.40.1120">
    <property type="entry name" value="Carboxypeptidase-like, regulatory domain"/>
    <property type="match status" value="1"/>
</dbReference>
<keyword evidence="4 7" id="KW-0812">Transmembrane</keyword>
<keyword evidence="3 7" id="KW-1134">Transmembrane beta strand</keyword>
<evidence type="ECO:0000256" key="3">
    <source>
        <dbReference type="ARBA" id="ARBA00022452"/>
    </source>
</evidence>
<evidence type="ECO:0000256" key="4">
    <source>
        <dbReference type="ARBA" id="ARBA00022692"/>
    </source>
</evidence>
<dbReference type="InterPro" id="IPR012910">
    <property type="entry name" value="Plug_dom"/>
</dbReference>
<dbReference type="SMART" id="SM00965">
    <property type="entry name" value="STN"/>
    <property type="match status" value="1"/>
</dbReference>
<dbReference type="InterPro" id="IPR023997">
    <property type="entry name" value="TonB-dep_OMP_SusC/RagA_CS"/>
</dbReference>
<keyword evidence="2 7" id="KW-0813">Transport</keyword>
<dbReference type="FunFam" id="2.60.40.1120:FF:000003">
    <property type="entry name" value="Outer membrane protein Omp121"/>
    <property type="match status" value="1"/>
</dbReference>
<dbReference type="EMBL" id="JGDM01000064">
    <property type="protein sequence ID" value="EXZ44341.1"/>
    <property type="molecule type" value="Genomic_DNA"/>
</dbReference>
<evidence type="ECO:0000313" key="11">
    <source>
        <dbReference type="Proteomes" id="UP000022272"/>
    </source>
</evidence>
<gene>
    <name evidence="10" type="ORF">M076_2467</name>
</gene>
<sequence length="1105" mass="122584">MKIFLFLSICFINMLQANNSYAQITTVSIDVRNQTVKEVMNNIEKQSEFSFFYDNDQLDLNRRVSITANNSNIFNVLKQLFTETDIQYSILDKSIILTTKEPVLSDNKNKITGKVVDIKGEPVIGASIMEKGTSNGTITDLDGNFSLKVSSNQSSIEISYIGYVTQNLKAVFGRVMAVTLKEDTKTLEEVVVVGYGVEKKVNVIGSIAQVGSKQLENRSTPQLSNALTGQMAGVTVIQRTGRPGAGGGEIRVRGVGSFGGDDNKSDALVLIDGIPGSLNDINTEDVESISVLKDASTAAIYGSRAANGVILVTTKSGKEGKITVNYNAYIGFNKPTELPEFVDTWEYATIYNEAVGREAYTAEDIQKYKDGSDPDHYANARYLDEIFSRKGFQTGHTLTVNGGNTQNKYMVSFGYLKQNGIVERNDYQRYNARVNIINNILPNLTLSTRLSGIYAVRNEPLASAGDDTTEMVNMISKAVRFPGLTPSILSDGTFGMGPENHGTPLAWIKSGSFFENTQFSVSANVRLDYQPIKDLTLSAVGAYTYSNGERRTFRASMKLMGDLTLGVPNLTHFMGKTMYKTFQATADYTKSIGRHNLSLLLGYSWEQEDNRTLQGYRDKFPGNDLPYLNAGSPDNQQASGGGYGWALQSYFGRLKYNFNERYLLEGTMRYDGSSRFPKNKKFGLFPSLAAGWRISEESFFKENESLEWISALKLKASWGRLGNQSIGNYPYQSVYVLGQNYPFGNNFAQGAAVTTAIDPNIKWEETETIDGGFEATLWEGLLSFSASYFTRKTYDILYKPSGSISSVLGQGISVMNTGQLKNYGWELEVGHRNRIGSFSYNINANLSIIKNKLQTLGVGNVEQLNGMVGNGSSLFIGYPIQMYYGYLSDGVFINNNDVKAWPDQKKVTPNAKPGDIRYKDISGPDGKPDGVIDPNYDRVYLGTRIPKFTFGLNIGAEYKGFDLSVLIQGVAGVKGMLNDFAGYAFRGEGNIQRWQADGRFKPDNPVRYPDYPRVEALGASSPNTVTSDFWILDASYVRLKNIQLGYSLPKKWMQAAKLGGLRFYIQAENPLSWNKYRKGWDPEQNTDGNYYPILATYTFGVNFNF</sequence>
<keyword evidence="8" id="KW-0732">Signal</keyword>
<keyword evidence="6 7" id="KW-0998">Cell outer membrane</keyword>
<protein>
    <submittedName>
        <fullName evidence="10">TonB-linked outer membrane, SusC/RagA family protein</fullName>
    </submittedName>
</protein>
<organism evidence="10 11">
    <name type="scientific">Bacteroides fragilis str. 2-F-2 #4</name>
    <dbReference type="NCBI Taxonomy" id="1339280"/>
    <lineage>
        <taxon>Bacteria</taxon>
        <taxon>Pseudomonadati</taxon>
        <taxon>Bacteroidota</taxon>
        <taxon>Bacteroidia</taxon>
        <taxon>Bacteroidales</taxon>
        <taxon>Bacteroidaceae</taxon>
        <taxon>Bacteroides</taxon>
    </lineage>
</organism>
<dbReference type="Pfam" id="PF13715">
    <property type="entry name" value="CarbopepD_reg_2"/>
    <property type="match status" value="1"/>
</dbReference>
<dbReference type="InterPro" id="IPR011662">
    <property type="entry name" value="Secretin/TonB_short_N"/>
</dbReference>
<dbReference type="NCBIfam" id="TIGR04056">
    <property type="entry name" value="OMP_RagA_SusC"/>
    <property type="match status" value="1"/>
</dbReference>
<feature type="domain" description="Secretin/TonB short N-terminal" evidence="9">
    <location>
        <begin position="49"/>
        <end position="100"/>
    </location>
</feature>
<dbReference type="FunFam" id="2.170.130.10:FF:000003">
    <property type="entry name" value="SusC/RagA family TonB-linked outer membrane protein"/>
    <property type="match status" value="1"/>
</dbReference>
<evidence type="ECO:0000256" key="8">
    <source>
        <dbReference type="SAM" id="SignalP"/>
    </source>
</evidence>
<comment type="subcellular location">
    <subcellularLocation>
        <location evidence="1 7">Cell outer membrane</location>
        <topology evidence="1 7">Multi-pass membrane protein</topology>
    </subcellularLocation>
</comment>
<keyword evidence="5 7" id="KW-0472">Membrane</keyword>
<dbReference type="InterPro" id="IPR008969">
    <property type="entry name" value="CarboxyPept-like_regulatory"/>
</dbReference>
<feature type="signal peptide" evidence="8">
    <location>
        <begin position="1"/>
        <end position="22"/>
    </location>
</feature>
<evidence type="ECO:0000313" key="10">
    <source>
        <dbReference type="EMBL" id="EXZ44341.1"/>
    </source>
</evidence>
<comment type="caution">
    <text evidence="10">The sequence shown here is derived from an EMBL/GenBank/DDBJ whole genome shotgun (WGS) entry which is preliminary data.</text>
</comment>
<dbReference type="PROSITE" id="PS52016">
    <property type="entry name" value="TONB_DEPENDENT_REC_3"/>
    <property type="match status" value="1"/>
</dbReference>
<accession>A0A016BUS1</accession>
<evidence type="ECO:0000256" key="5">
    <source>
        <dbReference type="ARBA" id="ARBA00023136"/>
    </source>
</evidence>
<dbReference type="Pfam" id="PF07660">
    <property type="entry name" value="STN"/>
    <property type="match status" value="1"/>
</dbReference>
<evidence type="ECO:0000259" key="9">
    <source>
        <dbReference type="SMART" id="SM00965"/>
    </source>
</evidence>